<feature type="domain" description="DUF4283" evidence="2">
    <location>
        <begin position="80"/>
        <end position="127"/>
    </location>
</feature>
<keyword evidence="4" id="KW-1185">Reference proteome</keyword>
<dbReference type="Pfam" id="PF14111">
    <property type="entry name" value="DUF4283"/>
    <property type="match status" value="1"/>
</dbReference>
<sequence length="375" mass="42880">MAKTNAGGAFPPDEFPPLPRHDKPGIQPTHIEPNLTQYAKILNPKPNTPLIPKVPPKPVIIIHGKPNITWKTSEVKSLIIHDLRRSIPGQCGIKSECTIGVLDQRHILIRLTTMEDYMRTLKWDPWFEPKVETTIGVAWISFLDLPPNFFAKVAIFSIASAVGKPLTVDMATKNQTRPSCARVKIEVDLTATLPQRVKINEKDDNMGQIKSKWIKVQYDYIPKYCTECCLQGHDEHNCWALHPELYDAREVGIKDDGMQKEMEKQGTAAEHRRILTGGKVIRNKSNIQKWMVSRKNRYIRDKTGRIEGEVDYHHENTFDALREEVETGPESKVDKIAKESTKEWVNKTFKESKKTVDQQTMTKQCEEKVGKPILQ</sequence>
<dbReference type="InterPro" id="IPR025558">
    <property type="entry name" value="DUF4283"/>
</dbReference>
<accession>A0AAV9M5I4</accession>
<dbReference type="EMBL" id="JAWPEI010000002">
    <property type="protein sequence ID" value="KAK4733286.1"/>
    <property type="molecule type" value="Genomic_DNA"/>
</dbReference>
<gene>
    <name evidence="3" type="ORF">R3W88_007547</name>
</gene>
<reference evidence="3 4" key="1">
    <citation type="submission" date="2023-10" db="EMBL/GenBank/DDBJ databases">
        <title>Genome-Wide Identification Analysis in wild type Solanum Pinnatisectum Reveals Some Genes Defensing Phytophthora Infestans.</title>
        <authorList>
            <person name="Sun C."/>
        </authorList>
    </citation>
    <scope>NUCLEOTIDE SEQUENCE [LARGE SCALE GENOMIC DNA]</scope>
    <source>
        <strain evidence="3">LQN</strain>
        <tissue evidence="3">Leaf</tissue>
    </source>
</reference>
<dbReference type="PANTHER" id="PTHR31286">
    <property type="entry name" value="GLYCINE-RICH CELL WALL STRUCTURAL PROTEIN 1.8-LIKE"/>
    <property type="match status" value="1"/>
</dbReference>
<evidence type="ECO:0000313" key="4">
    <source>
        <dbReference type="Proteomes" id="UP001311915"/>
    </source>
</evidence>
<organism evidence="3 4">
    <name type="scientific">Solanum pinnatisectum</name>
    <name type="common">tansyleaf nightshade</name>
    <dbReference type="NCBI Taxonomy" id="50273"/>
    <lineage>
        <taxon>Eukaryota</taxon>
        <taxon>Viridiplantae</taxon>
        <taxon>Streptophyta</taxon>
        <taxon>Embryophyta</taxon>
        <taxon>Tracheophyta</taxon>
        <taxon>Spermatophyta</taxon>
        <taxon>Magnoliopsida</taxon>
        <taxon>eudicotyledons</taxon>
        <taxon>Gunneridae</taxon>
        <taxon>Pentapetalae</taxon>
        <taxon>asterids</taxon>
        <taxon>lamiids</taxon>
        <taxon>Solanales</taxon>
        <taxon>Solanaceae</taxon>
        <taxon>Solanoideae</taxon>
        <taxon>Solaneae</taxon>
        <taxon>Solanum</taxon>
    </lineage>
</organism>
<evidence type="ECO:0000259" key="2">
    <source>
        <dbReference type="Pfam" id="PF14111"/>
    </source>
</evidence>
<feature type="region of interest" description="Disordered" evidence="1">
    <location>
        <begin position="354"/>
        <end position="375"/>
    </location>
</feature>
<dbReference type="InterPro" id="IPR040256">
    <property type="entry name" value="At4g02000-like"/>
</dbReference>
<name>A0AAV9M5I4_9SOLN</name>
<protein>
    <recommendedName>
        <fullName evidence="2">DUF4283 domain-containing protein</fullName>
    </recommendedName>
</protein>
<feature type="compositionally biased region" description="Basic and acidic residues" evidence="1">
    <location>
        <begin position="364"/>
        <end position="375"/>
    </location>
</feature>
<comment type="caution">
    <text evidence="3">The sequence shown here is derived from an EMBL/GenBank/DDBJ whole genome shotgun (WGS) entry which is preliminary data.</text>
</comment>
<proteinExistence type="predicted"/>
<dbReference type="PANTHER" id="PTHR31286:SF179">
    <property type="entry name" value="RNASE H TYPE-1 DOMAIN-CONTAINING PROTEIN"/>
    <property type="match status" value="1"/>
</dbReference>
<dbReference type="AlphaFoldDB" id="A0AAV9M5I4"/>
<evidence type="ECO:0000313" key="3">
    <source>
        <dbReference type="EMBL" id="KAK4733286.1"/>
    </source>
</evidence>
<dbReference type="Proteomes" id="UP001311915">
    <property type="component" value="Unassembled WGS sequence"/>
</dbReference>
<evidence type="ECO:0000256" key="1">
    <source>
        <dbReference type="SAM" id="MobiDB-lite"/>
    </source>
</evidence>
<feature type="region of interest" description="Disordered" evidence="1">
    <location>
        <begin position="1"/>
        <end position="29"/>
    </location>
</feature>